<accession>A0A6G0K772</accession>
<reference evidence="1 2" key="1">
    <citation type="submission" date="2018-09" db="EMBL/GenBank/DDBJ databases">
        <title>Genomic investigation of the strawberry pathogen Phytophthora fragariae indicates pathogenicity is determined by transcriptional variation in three key races.</title>
        <authorList>
            <person name="Adams T.M."/>
            <person name="Armitage A.D."/>
            <person name="Sobczyk M.K."/>
            <person name="Bates H.J."/>
            <person name="Dunwell J.M."/>
            <person name="Nellist C.F."/>
            <person name="Harrison R.J."/>
        </authorList>
    </citation>
    <scope>NUCLEOTIDE SEQUENCE [LARGE SCALE GENOMIC DNA]</scope>
    <source>
        <strain evidence="1 2">ONT-3</strain>
    </source>
</reference>
<evidence type="ECO:0000313" key="2">
    <source>
        <dbReference type="Proteomes" id="UP000488956"/>
    </source>
</evidence>
<comment type="caution">
    <text evidence="1">The sequence shown here is derived from an EMBL/GenBank/DDBJ whole genome shotgun (WGS) entry which is preliminary data.</text>
</comment>
<name>A0A6G0K772_9STRA</name>
<evidence type="ECO:0000313" key="1">
    <source>
        <dbReference type="EMBL" id="KAE9078606.1"/>
    </source>
</evidence>
<gene>
    <name evidence="1" type="ORF">PF010_g23071</name>
</gene>
<proteinExistence type="predicted"/>
<dbReference type="Proteomes" id="UP000488956">
    <property type="component" value="Unassembled WGS sequence"/>
</dbReference>
<protein>
    <submittedName>
        <fullName evidence="1">Uncharacterized protein</fullName>
    </submittedName>
</protein>
<dbReference type="AlphaFoldDB" id="A0A6G0K772"/>
<organism evidence="1 2">
    <name type="scientific">Phytophthora fragariae</name>
    <dbReference type="NCBI Taxonomy" id="53985"/>
    <lineage>
        <taxon>Eukaryota</taxon>
        <taxon>Sar</taxon>
        <taxon>Stramenopiles</taxon>
        <taxon>Oomycota</taxon>
        <taxon>Peronosporomycetes</taxon>
        <taxon>Peronosporales</taxon>
        <taxon>Peronosporaceae</taxon>
        <taxon>Phytophthora</taxon>
    </lineage>
</organism>
<dbReference type="EMBL" id="QXFX01002286">
    <property type="protein sequence ID" value="KAE9078606.1"/>
    <property type="molecule type" value="Genomic_DNA"/>
</dbReference>
<sequence>MLHRLGLQLRPLRRGVTAVVTAEELVAEVSSLVVEDAVDEGVDTEVAVADRKAPWLPLRRLATRAGRPRHRRVTGDQREVLA</sequence>